<evidence type="ECO:0000313" key="8">
    <source>
        <dbReference type="Proteomes" id="UP000243205"/>
    </source>
</evidence>
<dbReference type="InterPro" id="IPR000206">
    <property type="entry name" value="Ribosomal_bL12"/>
</dbReference>
<dbReference type="PANTHER" id="PTHR45987:SF4">
    <property type="entry name" value="LARGE RIBOSOMAL SUBUNIT PROTEIN BL12M"/>
    <property type="match status" value="1"/>
</dbReference>
<feature type="domain" description="Large ribosomal subunit protein bL12 oligomerization" evidence="6">
    <location>
        <begin position="5"/>
        <end position="52"/>
    </location>
</feature>
<evidence type="ECO:0000313" key="7">
    <source>
        <dbReference type="EMBL" id="SDD92019.1"/>
    </source>
</evidence>
<evidence type="ECO:0000259" key="5">
    <source>
        <dbReference type="Pfam" id="PF00542"/>
    </source>
</evidence>
<keyword evidence="2 4" id="KW-0689">Ribosomal protein</keyword>
<evidence type="ECO:0000256" key="2">
    <source>
        <dbReference type="ARBA" id="ARBA00022980"/>
    </source>
</evidence>
<dbReference type="InterPro" id="IPR013823">
    <property type="entry name" value="Ribosomal_bL12_C"/>
</dbReference>
<dbReference type="RefSeq" id="WP_092076075.1">
    <property type="nucleotide sequence ID" value="NZ_CALFZY010000007.1"/>
</dbReference>
<dbReference type="Pfam" id="PF00542">
    <property type="entry name" value="Ribosomal_L12"/>
    <property type="match status" value="1"/>
</dbReference>
<comment type="similarity">
    <text evidence="1 4">Belongs to the bacterial ribosomal protein bL12 family.</text>
</comment>
<dbReference type="Pfam" id="PF16320">
    <property type="entry name" value="Ribosomal_L12_N"/>
    <property type="match status" value="1"/>
</dbReference>
<proteinExistence type="inferred from homology"/>
<feature type="domain" description="Large ribosomal subunit protein bL12 C-terminal" evidence="5">
    <location>
        <begin position="61"/>
        <end position="127"/>
    </location>
</feature>
<dbReference type="Gene3D" id="1.20.5.710">
    <property type="entry name" value="Single helix bin"/>
    <property type="match status" value="1"/>
</dbReference>
<evidence type="ECO:0000256" key="3">
    <source>
        <dbReference type="ARBA" id="ARBA00023274"/>
    </source>
</evidence>
<dbReference type="NCBIfam" id="TIGR00855">
    <property type="entry name" value="L12"/>
    <property type="match status" value="1"/>
</dbReference>
<dbReference type="AlphaFoldDB" id="A0A1G6YNP9"/>
<dbReference type="GO" id="GO:0022625">
    <property type="term" value="C:cytosolic large ribosomal subunit"/>
    <property type="evidence" value="ECO:0007669"/>
    <property type="project" value="TreeGrafter"/>
</dbReference>
<comment type="subunit">
    <text evidence="4">Homodimer. Part of the ribosomal stalk of the 50S ribosomal subunit. Forms a multimeric L10(L12)X complex, where L10 forms an elongated spine to which 2 to 4 L12 dimers bind in a sequential fashion. Binds GTP-bound translation factors.</text>
</comment>
<protein>
    <recommendedName>
        <fullName evidence="4">Large ribosomal subunit protein bL12</fullName>
    </recommendedName>
</protein>
<evidence type="ECO:0000256" key="4">
    <source>
        <dbReference type="HAMAP-Rule" id="MF_00368"/>
    </source>
</evidence>
<dbReference type="FunFam" id="3.30.1390.10:FF:000001">
    <property type="entry name" value="50S ribosomal protein L7/L12"/>
    <property type="match status" value="1"/>
</dbReference>
<dbReference type="FunFam" id="1.20.5.710:FF:000008">
    <property type="entry name" value="50S ribosomal protein L7/L12"/>
    <property type="match status" value="1"/>
</dbReference>
<dbReference type="Gene3D" id="3.30.1390.10">
    <property type="match status" value="1"/>
</dbReference>
<dbReference type="SUPFAM" id="SSF54736">
    <property type="entry name" value="ClpS-like"/>
    <property type="match status" value="1"/>
</dbReference>
<comment type="function">
    <text evidence="4">Forms part of the ribosomal stalk which helps the ribosome interact with GTP-bound translation factors. Is thus essential for accurate translation.</text>
</comment>
<accession>A0A1G6YNP9</accession>
<evidence type="ECO:0000256" key="1">
    <source>
        <dbReference type="ARBA" id="ARBA00007197"/>
    </source>
</evidence>
<dbReference type="GO" id="GO:0006412">
    <property type="term" value="P:translation"/>
    <property type="evidence" value="ECO:0007669"/>
    <property type="project" value="UniProtKB-UniRule"/>
</dbReference>
<keyword evidence="3 4" id="KW-0687">Ribonucleoprotein</keyword>
<organism evidence="7 8">
    <name type="scientific">Desulfuromonas thiophila</name>
    <dbReference type="NCBI Taxonomy" id="57664"/>
    <lineage>
        <taxon>Bacteria</taxon>
        <taxon>Pseudomonadati</taxon>
        <taxon>Thermodesulfobacteriota</taxon>
        <taxon>Desulfuromonadia</taxon>
        <taxon>Desulfuromonadales</taxon>
        <taxon>Desulfuromonadaceae</taxon>
        <taxon>Desulfuromonas</taxon>
    </lineage>
</organism>
<dbReference type="EMBL" id="FNAQ01000002">
    <property type="protein sequence ID" value="SDD92019.1"/>
    <property type="molecule type" value="Genomic_DNA"/>
</dbReference>
<evidence type="ECO:0000259" key="6">
    <source>
        <dbReference type="Pfam" id="PF16320"/>
    </source>
</evidence>
<gene>
    <name evidence="4" type="primary">rplL</name>
    <name evidence="7" type="ORF">SAMN05661003_102117</name>
</gene>
<dbReference type="OrthoDB" id="9811748at2"/>
<dbReference type="InterPro" id="IPR014719">
    <property type="entry name" value="Ribosomal_bL12_C/ClpS-like"/>
</dbReference>
<reference evidence="8" key="1">
    <citation type="submission" date="2016-10" db="EMBL/GenBank/DDBJ databases">
        <authorList>
            <person name="Varghese N."/>
            <person name="Submissions S."/>
        </authorList>
    </citation>
    <scope>NUCLEOTIDE SEQUENCE [LARGE SCALE GENOMIC DNA]</scope>
    <source>
        <strain evidence="8">DSM 8987</strain>
    </source>
</reference>
<dbReference type="CDD" id="cd00387">
    <property type="entry name" value="Ribosomal_L7_L12"/>
    <property type="match status" value="1"/>
</dbReference>
<dbReference type="STRING" id="57664.SAMN05661003_102117"/>
<dbReference type="SUPFAM" id="SSF48300">
    <property type="entry name" value="Ribosomal protein L7/12, oligomerisation (N-terminal) domain"/>
    <property type="match status" value="1"/>
</dbReference>
<dbReference type="GO" id="GO:0003729">
    <property type="term" value="F:mRNA binding"/>
    <property type="evidence" value="ECO:0007669"/>
    <property type="project" value="TreeGrafter"/>
</dbReference>
<dbReference type="InterPro" id="IPR008932">
    <property type="entry name" value="Ribosomal_bL12_oligo"/>
</dbReference>
<dbReference type="Proteomes" id="UP000243205">
    <property type="component" value="Unassembled WGS sequence"/>
</dbReference>
<dbReference type="HAMAP" id="MF_00368">
    <property type="entry name" value="Ribosomal_bL12"/>
    <property type="match status" value="1"/>
</dbReference>
<name>A0A1G6YNP9_9BACT</name>
<dbReference type="PANTHER" id="PTHR45987">
    <property type="entry name" value="39S RIBOSOMAL PROTEIN L12"/>
    <property type="match status" value="1"/>
</dbReference>
<dbReference type="InterPro" id="IPR036235">
    <property type="entry name" value="Ribosomal_bL12_oligo_N_sf"/>
</dbReference>
<sequence>MAEITKEQVIEFIEKMTVLELAELVKELEDKFGVSAAAPVAVAAAGPAAAAAPAEEEKTEFDVILASAGDKKINVIKVVRAVTGLGLKEAKDMVDGAPSTVKEAAPKEEAENIKKQLEEAGASVQLK</sequence>
<keyword evidence="8" id="KW-1185">Reference proteome</keyword>
<dbReference type="GO" id="GO:0003735">
    <property type="term" value="F:structural constituent of ribosome"/>
    <property type="evidence" value="ECO:0007669"/>
    <property type="project" value="InterPro"/>
</dbReference>